<feature type="signal peptide" evidence="4">
    <location>
        <begin position="1"/>
        <end position="26"/>
    </location>
</feature>
<dbReference type="AlphaFoldDB" id="A0AAV8RHE2"/>
<dbReference type="EMBL" id="JAQQAF010000003">
    <property type="protein sequence ID" value="KAJ8498253.1"/>
    <property type="molecule type" value="Genomic_DNA"/>
</dbReference>
<gene>
    <name evidence="5" type="ORF">OPV22_008805</name>
</gene>
<name>A0AAV8RHE2_ENSVE</name>
<dbReference type="Proteomes" id="UP001222027">
    <property type="component" value="Unassembled WGS sequence"/>
</dbReference>
<dbReference type="GO" id="GO:0052324">
    <property type="term" value="P:plant-type cell wall cellulose biosynthetic process"/>
    <property type="evidence" value="ECO:0007669"/>
    <property type="project" value="TreeGrafter"/>
</dbReference>
<evidence type="ECO:0000256" key="2">
    <source>
        <dbReference type="ARBA" id="ARBA00022729"/>
    </source>
</evidence>
<feature type="chain" id="PRO_5043518789" evidence="4">
    <location>
        <begin position="27"/>
        <end position="89"/>
    </location>
</feature>
<organism evidence="5 6">
    <name type="scientific">Ensete ventricosum</name>
    <name type="common">Abyssinian banana</name>
    <name type="synonym">Musa ensete</name>
    <dbReference type="NCBI Taxonomy" id="4639"/>
    <lineage>
        <taxon>Eukaryota</taxon>
        <taxon>Viridiplantae</taxon>
        <taxon>Streptophyta</taxon>
        <taxon>Embryophyta</taxon>
        <taxon>Tracheophyta</taxon>
        <taxon>Spermatophyta</taxon>
        <taxon>Magnoliopsida</taxon>
        <taxon>Liliopsida</taxon>
        <taxon>Zingiberales</taxon>
        <taxon>Musaceae</taxon>
        <taxon>Ensete</taxon>
    </lineage>
</organism>
<reference evidence="5 6" key="1">
    <citation type="submission" date="2022-12" db="EMBL/GenBank/DDBJ databases">
        <title>Chromosome-scale assembly of the Ensete ventricosum genome.</title>
        <authorList>
            <person name="Dussert Y."/>
            <person name="Stocks J."/>
            <person name="Wendawek A."/>
            <person name="Woldeyes F."/>
            <person name="Nichols R.A."/>
            <person name="Borrell J.S."/>
        </authorList>
    </citation>
    <scope>NUCLEOTIDE SEQUENCE [LARGE SCALE GENOMIC DNA]</scope>
    <source>
        <strain evidence="6">cv. Maze</strain>
        <tissue evidence="5">Seeds</tissue>
    </source>
</reference>
<comment type="caution">
    <text evidence="5">The sequence shown here is derived from an EMBL/GenBank/DDBJ whole genome shotgun (WGS) entry which is preliminary data.</text>
</comment>
<evidence type="ECO:0000313" key="6">
    <source>
        <dbReference type="Proteomes" id="UP001222027"/>
    </source>
</evidence>
<dbReference type="GO" id="GO:0010215">
    <property type="term" value="P:cellulose microfibril organization"/>
    <property type="evidence" value="ECO:0007669"/>
    <property type="project" value="InterPro"/>
</dbReference>
<dbReference type="PANTHER" id="PTHR31673:SF3">
    <property type="entry name" value="COBRA-LIKE PROTEIN 4"/>
    <property type="match status" value="1"/>
</dbReference>
<evidence type="ECO:0000256" key="3">
    <source>
        <dbReference type="ARBA" id="ARBA00023180"/>
    </source>
</evidence>
<dbReference type="PANTHER" id="PTHR31673">
    <property type="entry name" value="PROTEIN COBRA"/>
    <property type="match status" value="1"/>
</dbReference>
<dbReference type="InterPro" id="IPR006918">
    <property type="entry name" value="COBRA_pln"/>
</dbReference>
<keyword evidence="2 4" id="KW-0732">Signal</keyword>
<keyword evidence="6" id="KW-1185">Reference proteome</keyword>
<dbReference type="GO" id="GO:0005886">
    <property type="term" value="C:plasma membrane"/>
    <property type="evidence" value="ECO:0007669"/>
    <property type="project" value="TreeGrafter"/>
</dbReference>
<comment type="similarity">
    <text evidence="1">Belongs to the COBRA family.</text>
</comment>
<keyword evidence="3" id="KW-0325">Glycoprotein</keyword>
<accession>A0AAV8RHE2</accession>
<evidence type="ECO:0000256" key="1">
    <source>
        <dbReference type="ARBA" id="ARBA00005507"/>
    </source>
</evidence>
<evidence type="ECO:0000256" key="4">
    <source>
        <dbReference type="SAM" id="SignalP"/>
    </source>
</evidence>
<protein>
    <submittedName>
        <fullName evidence="5">Uncharacterized protein</fullName>
    </submittedName>
</protein>
<evidence type="ECO:0000313" key="5">
    <source>
        <dbReference type="EMBL" id="KAJ8498253.1"/>
    </source>
</evidence>
<proteinExistence type="inferred from homology"/>
<sequence>MGKLAPLALSILFFLVLSSLIPSTEAYDSLDPNGNITIKWDIMQWTPDGYVAVENNSSSHDMECYICVEGDSPYLASAINVIDAVWRHK</sequence>